<evidence type="ECO:0000313" key="2">
    <source>
        <dbReference type="EMBL" id="SHF09139.1"/>
    </source>
</evidence>
<keyword evidence="1" id="KW-1133">Transmembrane helix</keyword>
<dbReference type="RefSeq" id="WP_084725467.1">
    <property type="nucleotide sequence ID" value="NZ_FQTY01000019.1"/>
</dbReference>
<dbReference type="Proteomes" id="UP000184114">
    <property type="component" value="Unassembled WGS sequence"/>
</dbReference>
<keyword evidence="1" id="KW-0812">Transmembrane</keyword>
<feature type="transmembrane region" description="Helical" evidence="1">
    <location>
        <begin position="69"/>
        <end position="87"/>
    </location>
</feature>
<protein>
    <recommendedName>
        <fullName evidence="4">Zinc-finger</fullName>
    </recommendedName>
</protein>
<reference evidence="3" key="1">
    <citation type="submission" date="2016-11" db="EMBL/GenBank/DDBJ databases">
        <authorList>
            <person name="Varghese N."/>
            <person name="Submissions S."/>
        </authorList>
    </citation>
    <scope>NUCLEOTIDE SEQUENCE [LARGE SCALE GENOMIC DNA]</scope>
    <source>
        <strain evidence="3">DSM 18095</strain>
    </source>
</reference>
<keyword evidence="3" id="KW-1185">Reference proteome</keyword>
<organism evidence="2 3">
    <name type="scientific">Tissierella praeacuta DSM 18095</name>
    <dbReference type="NCBI Taxonomy" id="1123404"/>
    <lineage>
        <taxon>Bacteria</taxon>
        <taxon>Bacillati</taxon>
        <taxon>Bacillota</taxon>
        <taxon>Tissierellia</taxon>
        <taxon>Tissierellales</taxon>
        <taxon>Tissierellaceae</taxon>
        <taxon>Tissierella</taxon>
    </lineage>
</organism>
<name>A0A1M4YTG7_9FIRM</name>
<feature type="transmembrane region" description="Helical" evidence="1">
    <location>
        <begin position="148"/>
        <end position="173"/>
    </location>
</feature>
<feature type="transmembrane region" description="Helical" evidence="1">
    <location>
        <begin position="116"/>
        <end position="136"/>
    </location>
</feature>
<evidence type="ECO:0000256" key="1">
    <source>
        <dbReference type="SAM" id="Phobius"/>
    </source>
</evidence>
<dbReference type="AlphaFoldDB" id="A0A1M4YTG7"/>
<keyword evidence="1" id="KW-0472">Membrane</keyword>
<accession>A0A1M4YTG7</accession>
<proteinExistence type="predicted"/>
<evidence type="ECO:0000313" key="3">
    <source>
        <dbReference type="Proteomes" id="UP000184114"/>
    </source>
</evidence>
<dbReference type="EMBL" id="FQTY01000019">
    <property type="protein sequence ID" value="SHF09139.1"/>
    <property type="molecule type" value="Genomic_DNA"/>
</dbReference>
<dbReference type="STRING" id="1123404.SAMN02745784_02765"/>
<feature type="transmembrane region" description="Helical" evidence="1">
    <location>
        <begin position="93"/>
        <end position="111"/>
    </location>
</feature>
<gene>
    <name evidence="2" type="ORF">SAMN02745784_02765</name>
</gene>
<sequence>MKNISCDIILDLIPLVKDGVASEDSEKIVNEHIKSCNSCKEEFEAFEDICSERKSINDKKIIYNIKKNIFITQIFILVIGTVTGIALTNSMAMFYNLIIMPLIGGLSFIILKRKWYLTPVFVFISSYLWQIIAWTIESGFDWMALYGSLFYSTIYTSLIVLGVIISMLLKFAFGKGE</sequence>
<dbReference type="GeneID" id="90994685"/>
<evidence type="ECO:0008006" key="4">
    <source>
        <dbReference type="Google" id="ProtNLM"/>
    </source>
</evidence>